<evidence type="ECO:0000256" key="1">
    <source>
        <dbReference type="ARBA" id="ARBA00004141"/>
    </source>
</evidence>
<keyword evidence="7" id="KW-1185">Reference proteome</keyword>
<keyword evidence="4" id="KW-1133">Transmembrane helix</keyword>
<dbReference type="Gene3D" id="1.20.1250.20">
    <property type="entry name" value="MFS general substrate transporter like domains"/>
    <property type="match status" value="2"/>
</dbReference>
<evidence type="ECO:0000313" key="6">
    <source>
        <dbReference type="EMBL" id="TGJ81932.1"/>
    </source>
</evidence>
<dbReference type="InterPro" id="IPR036259">
    <property type="entry name" value="MFS_trans_sf"/>
</dbReference>
<dbReference type="PANTHER" id="PTHR11360">
    <property type="entry name" value="MONOCARBOXYLATE TRANSPORTER"/>
    <property type="match status" value="1"/>
</dbReference>
<feature type="transmembrane region" description="Helical" evidence="4">
    <location>
        <begin position="300"/>
        <end position="320"/>
    </location>
</feature>
<feature type="region of interest" description="Disordered" evidence="3">
    <location>
        <begin position="1"/>
        <end position="49"/>
    </location>
</feature>
<feature type="transmembrane region" description="Helical" evidence="4">
    <location>
        <begin position="262"/>
        <end position="280"/>
    </location>
</feature>
<comment type="subcellular location">
    <subcellularLocation>
        <location evidence="1">Membrane</location>
        <topology evidence="1">Multi-pass membrane protein</topology>
    </subcellularLocation>
</comment>
<feature type="transmembrane region" description="Helical" evidence="4">
    <location>
        <begin position="220"/>
        <end position="241"/>
    </location>
</feature>
<sequence length="459" mass="49457">MSNTELVTITLPQSTTAPSASEGYEEASPSSRAQDVEGEPRDGRRTEQELAPIDGGSAAWRLLCAAFVFEALLWGFPLSFGVFQEYYSKVPEFAGNRYISVVGTIASGFGYLGAPVVVPFLQRYQRWWRHMIFVGWSICIAGLVLGSFASTLEVLILTQGVAYGIGFLVFYYPILGMVNEYWIARRGMAYGVLCGASGVSGSVMPFVLQALLAKYGYRTTLRAVAIALTLLTGPFIPLLKGRLPPSERAIIPKMNWMFFRSSLFWVFSVSNLFQGLGYFFPSLYLPSYASSLGLGGKSGALLIALMSVSQVGGQFVFGLLSDHKVPLSVLACSSTIVAAIACLTLWSLAESLPVLIVFAIVYGFFGAGFTATWARMSTAVTDDVTAGPIVFSLLNFGKGIGNVLAGPIGGSLVSISTSTGIPSPLSYHWVIVFTGVSMFASAFTICLRYSKYLDTLLVR</sequence>
<dbReference type="EMBL" id="SKBN01000147">
    <property type="protein sequence ID" value="TGJ81932.1"/>
    <property type="molecule type" value="Genomic_DNA"/>
</dbReference>
<feature type="transmembrane region" description="Helical" evidence="4">
    <location>
        <begin position="133"/>
        <end position="150"/>
    </location>
</feature>
<name>A0A4Z0YZS8_9PEZI</name>
<feature type="transmembrane region" description="Helical" evidence="4">
    <location>
        <begin position="425"/>
        <end position="449"/>
    </location>
</feature>
<feature type="compositionally biased region" description="Polar residues" evidence="3">
    <location>
        <begin position="1"/>
        <end position="19"/>
    </location>
</feature>
<feature type="transmembrane region" description="Helical" evidence="4">
    <location>
        <begin position="386"/>
        <end position="405"/>
    </location>
</feature>
<gene>
    <name evidence="6" type="ORF">E0Z10_g6822</name>
</gene>
<evidence type="ECO:0000256" key="2">
    <source>
        <dbReference type="ARBA" id="ARBA00006727"/>
    </source>
</evidence>
<dbReference type="PROSITE" id="PS50850">
    <property type="entry name" value="MFS"/>
    <property type="match status" value="1"/>
</dbReference>
<proteinExistence type="inferred from homology"/>
<dbReference type="InterPro" id="IPR020846">
    <property type="entry name" value="MFS_dom"/>
</dbReference>
<keyword evidence="4" id="KW-0812">Transmembrane</keyword>
<feature type="compositionally biased region" description="Basic and acidic residues" evidence="3">
    <location>
        <begin position="34"/>
        <end position="48"/>
    </location>
</feature>
<protein>
    <recommendedName>
        <fullName evidence="5">Major facilitator superfamily (MFS) profile domain-containing protein</fullName>
    </recommendedName>
</protein>
<dbReference type="InterPro" id="IPR011701">
    <property type="entry name" value="MFS"/>
</dbReference>
<dbReference type="SUPFAM" id="SSF103473">
    <property type="entry name" value="MFS general substrate transporter"/>
    <property type="match status" value="1"/>
</dbReference>
<keyword evidence="4" id="KW-0472">Membrane</keyword>
<evidence type="ECO:0000256" key="3">
    <source>
        <dbReference type="SAM" id="MobiDB-lite"/>
    </source>
</evidence>
<comment type="similarity">
    <text evidence="2">Belongs to the major facilitator superfamily. Monocarboxylate porter (TC 2.A.1.13) family.</text>
</comment>
<feature type="transmembrane region" description="Helical" evidence="4">
    <location>
        <begin position="354"/>
        <end position="374"/>
    </location>
</feature>
<evidence type="ECO:0000259" key="5">
    <source>
        <dbReference type="PROSITE" id="PS50850"/>
    </source>
</evidence>
<dbReference type="Pfam" id="PF07690">
    <property type="entry name" value="MFS_1"/>
    <property type="match status" value="1"/>
</dbReference>
<dbReference type="GO" id="GO:0016020">
    <property type="term" value="C:membrane"/>
    <property type="evidence" value="ECO:0007669"/>
    <property type="project" value="UniProtKB-SubCell"/>
</dbReference>
<feature type="domain" description="Major facilitator superfamily (MFS) profile" evidence="5">
    <location>
        <begin position="263"/>
        <end position="459"/>
    </location>
</feature>
<dbReference type="AlphaFoldDB" id="A0A4Z0YZS8"/>
<feature type="transmembrane region" description="Helical" evidence="4">
    <location>
        <begin position="156"/>
        <end position="175"/>
    </location>
</feature>
<dbReference type="Proteomes" id="UP000297716">
    <property type="component" value="Unassembled WGS sequence"/>
</dbReference>
<feature type="transmembrane region" description="Helical" evidence="4">
    <location>
        <begin position="98"/>
        <end position="121"/>
    </location>
</feature>
<evidence type="ECO:0000256" key="4">
    <source>
        <dbReference type="SAM" id="Phobius"/>
    </source>
</evidence>
<evidence type="ECO:0000313" key="7">
    <source>
        <dbReference type="Proteomes" id="UP000297716"/>
    </source>
</evidence>
<feature type="transmembrane region" description="Helical" evidence="4">
    <location>
        <begin position="187"/>
        <end position="208"/>
    </location>
</feature>
<dbReference type="OrthoDB" id="2213137at2759"/>
<accession>A0A4Z0YZS8</accession>
<reference evidence="6 7" key="1">
    <citation type="submission" date="2019-03" db="EMBL/GenBank/DDBJ databases">
        <title>Draft genome sequence of Xylaria hypoxylon DSM 108379, a ubiquitous saprotrophic-parasitic fungi on hardwood.</title>
        <authorList>
            <person name="Buettner E."/>
            <person name="Leonhardt S."/>
            <person name="Gebauer A.M."/>
            <person name="Liers C."/>
            <person name="Hofrichter M."/>
            <person name="Kellner H."/>
        </authorList>
    </citation>
    <scope>NUCLEOTIDE SEQUENCE [LARGE SCALE GENOMIC DNA]</scope>
    <source>
        <strain evidence="6 7">DSM 108379</strain>
    </source>
</reference>
<dbReference type="InterPro" id="IPR050327">
    <property type="entry name" value="Proton-linked_MCT"/>
</dbReference>
<dbReference type="PANTHER" id="PTHR11360:SF287">
    <property type="entry name" value="MFS MONOCARBOXYLATE TRANSPORTER"/>
    <property type="match status" value="1"/>
</dbReference>
<feature type="transmembrane region" description="Helical" evidence="4">
    <location>
        <begin position="58"/>
        <end position="78"/>
    </location>
</feature>
<organism evidence="6 7">
    <name type="scientific">Xylaria hypoxylon</name>
    <dbReference type="NCBI Taxonomy" id="37992"/>
    <lineage>
        <taxon>Eukaryota</taxon>
        <taxon>Fungi</taxon>
        <taxon>Dikarya</taxon>
        <taxon>Ascomycota</taxon>
        <taxon>Pezizomycotina</taxon>
        <taxon>Sordariomycetes</taxon>
        <taxon>Xylariomycetidae</taxon>
        <taxon>Xylariales</taxon>
        <taxon>Xylariaceae</taxon>
        <taxon>Xylaria</taxon>
    </lineage>
</organism>
<feature type="transmembrane region" description="Helical" evidence="4">
    <location>
        <begin position="327"/>
        <end position="348"/>
    </location>
</feature>
<dbReference type="GO" id="GO:0022857">
    <property type="term" value="F:transmembrane transporter activity"/>
    <property type="evidence" value="ECO:0007669"/>
    <property type="project" value="InterPro"/>
</dbReference>
<comment type="caution">
    <text evidence="6">The sequence shown here is derived from an EMBL/GenBank/DDBJ whole genome shotgun (WGS) entry which is preliminary data.</text>
</comment>